<dbReference type="InterPro" id="IPR025420">
    <property type="entry name" value="DUF4143"/>
</dbReference>
<proteinExistence type="predicted"/>
<dbReference type="PANTHER" id="PTHR33295">
    <property type="entry name" value="ATPASE"/>
    <property type="match status" value="1"/>
</dbReference>
<dbReference type="SUPFAM" id="SSF52540">
    <property type="entry name" value="P-loop containing nucleoside triphosphate hydrolases"/>
    <property type="match status" value="1"/>
</dbReference>
<dbReference type="Pfam" id="PF13635">
    <property type="entry name" value="DUF4143"/>
    <property type="match status" value="1"/>
</dbReference>
<keyword evidence="2" id="KW-0067">ATP-binding</keyword>
<dbReference type="PANTHER" id="PTHR33295:SF19">
    <property type="entry name" value="ARCHAEAL ATPASE"/>
    <property type="match status" value="1"/>
</dbReference>
<comment type="caution">
    <text evidence="2">The sequence shown here is derived from an EMBL/GenBank/DDBJ whole genome shotgun (WGS) entry which is preliminary data.</text>
</comment>
<accession>A0A9Q4PY02</accession>
<dbReference type="EMBL" id="JAKELO010000001">
    <property type="protein sequence ID" value="MDE4907017.1"/>
    <property type="molecule type" value="Genomic_DNA"/>
</dbReference>
<dbReference type="InterPro" id="IPR027417">
    <property type="entry name" value="P-loop_NTPase"/>
</dbReference>
<feature type="domain" description="AAA+ ATPase" evidence="1">
    <location>
        <begin position="42"/>
        <end position="169"/>
    </location>
</feature>
<dbReference type="InterPro" id="IPR041682">
    <property type="entry name" value="AAA_14"/>
</dbReference>
<reference evidence="2" key="1">
    <citation type="submission" date="2022-01" db="EMBL/GenBank/DDBJ databases">
        <title>Draft genome of Methanogenium marinum DSM 15558.</title>
        <authorList>
            <person name="Chen S.-C."/>
            <person name="You Y.-T."/>
        </authorList>
    </citation>
    <scope>NUCLEOTIDE SEQUENCE</scope>
    <source>
        <strain evidence="2">DSM 15558</strain>
    </source>
</reference>
<dbReference type="Proteomes" id="UP001143747">
    <property type="component" value="Unassembled WGS sequence"/>
</dbReference>
<dbReference type="Pfam" id="PF13173">
    <property type="entry name" value="AAA_14"/>
    <property type="match status" value="1"/>
</dbReference>
<organism evidence="2 3">
    <name type="scientific">Methanogenium marinum</name>
    <dbReference type="NCBI Taxonomy" id="348610"/>
    <lineage>
        <taxon>Archaea</taxon>
        <taxon>Methanobacteriati</taxon>
        <taxon>Methanobacteriota</taxon>
        <taxon>Stenosarchaea group</taxon>
        <taxon>Methanomicrobia</taxon>
        <taxon>Methanomicrobiales</taxon>
        <taxon>Methanomicrobiaceae</taxon>
        <taxon>Methanogenium</taxon>
    </lineage>
</organism>
<keyword evidence="2" id="KW-0547">Nucleotide-binding</keyword>
<evidence type="ECO:0000313" key="2">
    <source>
        <dbReference type="EMBL" id="MDE4907017.1"/>
    </source>
</evidence>
<protein>
    <submittedName>
        <fullName evidence="2">ATP-binding protein</fullName>
    </submittedName>
</protein>
<sequence length="432" mass="50069">MTDTPDLMEVLVSLNPWWSGKDFGTGVRRKRYSSKIRKYYATGEIVVLSGVRRSGKTTLLYQFIHDLIYGQNIDPRSILFVNCDEPALARLDRPLETVLDIYRREVYSQEGACLVFDEIQNIPEWERWVKAVYDRKQFQLVISGSSSCLLDSEVSTLISGRYLSVPVYPLDFSEYLLFQEVEAGTDPIALSSQKYEILEHLRHYLHEGGFPQVVRQSEEEVKKDQLRAYYDSIVYRDIVQVNEVRNQRAMSDLLFYLMTNITSLYSYQQLVQVLGIEVGTIKEYIRYAEMAKVLFEVRFFSYSLKTQARNNKKIYCIDNGLRNAVSFTFSADVGRGVENLVYLELRRRGHDPYYWKKGGEVDFVLKNADNTLSAVNVTYTDTIPGREMDALREFADVFGAKVKDQVLITKDTEKTDGDIRCIPLWKWLLGEE</sequence>
<dbReference type="SMART" id="SM00382">
    <property type="entry name" value="AAA"/>
    <property type="match status" value="1"/>
</dbReference>
<dbReference type="AlphaFoldDB" id="A0A9Q4PY02"/>
<dbReference type="InterPro" id="IPR003593">
    <property type="entry name" value="AAA+_ATPase"/>
</dbReference>
<keyword evidence="3" id="KW-1185">Reference proteome</keyword>
<dbReference type="GO" id="GO:0005524">
    <property type="term" value="F:ATP binding"/>
    <property type="evidence" value="ECO:0007669"/>
    <property type="project" value="UniProtKB-KW"/>
</dbReference>
<evidence type="ECO:0000313" key="3">
    <source>
        <dbReference type="Proteomes" id="UP001143747"/>
    </source>
</evidence>
<dbReference type="RefSeq" id="WP_274923682.1">
    <property type="nucleotide sequence ID" value="NZ_JAKELO010000001.1"/>
</dbReference>
<gene>
    <name evidence="2" type="ORF">L0665_00035</name>
</gene>
<dbReference type="Gene3D" id="3.40.50.300">
    <property type="entry name" value="P-loop containing nucleotide triphosphate hydrolases"/>
    <property type="match status" value="1"/>
</dbReference>
<name>A0A9Q4PY02_9EURY</name>
<evidence type="ECO:0000259" key="1">
    <source>
        <dbReference type="SMART" id="SM00382"/>
    </source>
</evidence>